<dbReference type="Pfam" id="PF07947">
    <property type="entry name" value="YhhN"/>
    <property type="match status" value="1"/>
</dbReference>
<dbReference type="PANTHER" id="PTHR31885:SF6">
    <property type="entry name" value="GH04784P"/>
    <property type="match status" value="1"/>
</dbReference>
<name>A0AB73T9I0_9FIRM</name>
<sequence>MEVTMNLLIWNIIALPVLGAVYAVQFIIPRKFYLIPKCAGSYICVCTAALALVLEGKNPLTNLVFWGLIFCMAGDFFIELNLIAGGISFGAGHILLILWALEQAPLHPASLVVWIAELILMVLIFKKEIPLMGKLFIPFIIYAAVLTGDFAAAAVLPFTAGIRFLPFAAGILSFQISDMILGKKQFGKPDTFKQKLLMFLYYLALYLIAASLW</sequence>
<gene>
    <name evidence="7" type="ORF">C7383_101122</name>
</gene>
<dbReference type="GO" id="GO:0016020">
    <property type="term" value="C:membrane"/>
    <property type="evidence" value="ECO:0007669"/>
    <property type="project" value="UniProtKB-SubCell"/>
</dbReference>
<feature type="transmembrane region" description="Helical" evidence="6">
    <location>
        <begin position="105"/>
        <end position="124"/>
    </location>
</feature>
<keyword evidence="8" id="KW-1185">Reference proteome</keyword>
<comment type="similarity">
    <text evidence="2">Belongs to the TMEM86 family.</text>
</comment>
<evidence type="ECO:0000256" key="6">
    <source>
        <dbReference type="SAM" id="Phobius"/>
    </source>
</evidence>
<comment type="caution">
    <text evidence="7">The sequence shown here is derived from an EMBL/GenBank/DDBJ whole genome shotgun (WGS) entry which is preliminary data.</text>
</comment>
<evidence type="ECO:0000313" key="7">
    <source>
        <dbReference type="EMBL" id="PWJ78754.1"/>
    </source>
</evidence>
<comment type="subcellular location">
    <subcellularLocation>
        <location evidence="1">Membrane</location>
        <topology evidence="1">Multi-pass membrane protein</topology>
    </subcellularLocation>
</comment>
<dbReference type="Proteomes" id="UP000245412">
    <property type="component" value="Unassembled WGS sequence"/>
</dbReference>
<dbReference type="EMBL" id="QGGY01000001">
    <property type="protein sequence ID" value="PWJ78754.1"/>
    <property type="molecule type" value="Genomic_DNA"/>
</dbReference>
<keyword evidence="5 6" id="KW-0472">Membrane</keyword>
<keyword evidence="3 6" id="KW-0812">Transmembrane</keyword>
<feature type="transmembrane region" description="Helical" evidence="6">
    <location>
        <begin position="136"/>
        <end position="158"/>
    </location>
</feature>
<dbReference type="GO" id="GO:0016787">
    <property type="term" value="F:hydrolase activity"/>
    <property type="evidence" value="ECO:0007669"/>
    <property type="project" value="TreeGrafter"/>
</dbReference>
<evidence type="ECO:0000256" key="1">
    <source>
        <dbReference type="ARBA" id="ARBA00004141"/>
    </source>
</evidence>
<proteinExistence type="inferred from homology"/>
<accession>A0AB73T9I0</accession>
<dbReference type="InterPro" id="IPR012506">
    <property type="entry name" value="TMEM86B-like"/>
</dbReference>
<dbReference type="PANTHER" id="PTHR31885">
    <property type="entry name" value="GH04784P"/>
    <property type="match status" value="1"/>
</dbReference>
<feature type="transmembrane region" description="Helical" evidence="6">
    <location>
        <begin position="194"/>
        <end position="212"/>
    </location>
</feature>
<evidence type="ECO:0000256" key="2">
    <source>
        <dbReference type="ARBA" id="ARBA00007375"/>
    </source>
</evidence>
<keyword evidence="4 6" id="KW-1133">Transmembrane helix</keyword>
<feature type="transmembrane region" description="Helical" evidence="6">
    <location>
        <begin position="164"/>
        <end position="182"/>
    </location>
</feature>
<feature type="transmembrane region" description="Helical" evidence="6">
    <location>
        <begin position="66"/>
        <end position="99"/>
    </location>
</feature>
<dbReference type="AlphaFoldDB" id="A0AB73T9I0"/>
<reference evidence="7 8" key="1">
    <citation type="submission" date="2018-05" db="EMBL/GenBank/DDBJ databases">
        <authorList>
            <person name="Goeker M."/>
            <person name="Huntemann M."/>
            <person name="Clum A."/>
            <person name="Pillay M."/>
            <person name="Palaniappan K."/>
            <person name="Varghese N."/>
            <person name="Mikhailova N."/>
            <person name="Stamatis D."/>
            <person name="Reddy T."/>
            <person name="Daum C."/>
            <person name="Shapiro N."/>
            <person name="Ivanova N."/>
            <person name="Kyrpides N."/>
            <person name="Woyke T."/>
        </authorList>
    </citation>
    <scope>NUCLEOTIDE SEQUENCE [LARGE SCALE GENOMIC DNA]</scope>
    <source>
        <strain evidence="7 8">DSM 26524</strain>
    </source>
</reference>
<feature type="transmembrane region" description="Helical" evidence="6">
    <location>
        <begin position="7"/>
        <end position="28"/>
    </location>
</feature>
<organism evidence="7 8">
    <name type="scientific">Murimonas intestini</name>
    <dbReference type="NCBI Taxonomy" id="1337051"/>
    <lineage>
        <taxon>Bacteria</taxon>
        <taxon>Bacillati</taxon>
        <taxon>Bacillota</taxon>
        <taxon>Clostridia</taxon>
        <taxon>Lachnospirales</taxon>
        <taxon>Lachnospiraceae</taxon>
        <taxon>Murimonas</taxon>
    </lineage>
</organism>
<protein>
    <submittedName>
        <fullName evidence="7">YhhN-like protein</fullName>
    </submittedName>
</protein>
<evidence type="ECO:0000256" key="3">
    <source>
        <dbReference type="ARBA" id="ARBA00022692"/>
    </source>
</evidence>
<evidence type="ECO:0000313" key="8">
    <source>
        <dbReference type="Proteomes" id="UP000245412"/>
    </source>
</evidence>
<feature type="transmembrane region" description="Helical" evidence="6">
    <location>
        <begin position="34"/>
        <end position="54"/>
    </location>
</feature>
<evidence type="ECO:0000256" key="4">
    <source>
        <dbReference type="ARBA" id="ARBA00022989"/>
    </source>
</evidence>
<evidence type="ECO:0000256" key="5">
    <source>
        <dbReference type="ARBA" id="ARBA00023136"/>
    </source>
</evidence>